<sequence length="198" mass="22112">MFNRISIDGFFAGPNGEIDWFIVDPELDKALHEMGQPDTDLPGTVLLGRVTYQLFESFWPKVAADPEAPEEARATAEELNRMTKVVFSKTLKEVSWQNTRLVKGNVTEEVSRLKQEKGSDILIFGSGTIVQQLTSEGLIDEYLLAVTPVVLGAGKPLFKGVKKLNFKLLETKNFKSGNVLLHYETEKRTPSSPAKRND</sequence>
<dbReference type="GO" id="GO:0004146">
    <property type="term" value="F:dihydrofolate reductase activity"/>
    <property type="evidence" value="ECO:0007669"/>
    <property type="project" value="UniProtKB-EC"/>
</dbReference>
<evidence type="ECO:0000259" key="1">
    <source>
        <dbReference type="Pfam" id="PF01872"/>
    </source>
</evidence>
<dbReference type="EMBL" id="CP009516">
    <property type="protein sequence ID" value="AKB77418.1"/>
    <property type="molecule type" value="Genomic_DNA"/>
</dbReference>
<dbReference type="SUPFAM" id="SSF53597">
    <property type="entry name" value="Dihydrofolate reductase-like"/>
    <property type="match status" value="1"/>
</dbReference>
<feature type="domain" description="Bacterial bifunctional deaminase-reductase C-terminal" evidence="1">
    <location>
        <begin position="4"/>
        <end position="179"/>
    </location>
</feature>
<accession>A0A0E3SDB7</accession>
<dbReference type="InterPro" id="IPR002734">
    <property type="entry name" value="RibDG_C"/>
</dbReference>
<dbReference type="KEGG" id="mhor:MSHOH_0935"/>
<dbReference type="Proteomes" id="UP000033101">
    <property type="component" value="Chromosome"/>
</dbReference>
<protein>
    <submittedName>
        <fullName evidence="2">Dihydrofolate reductase</fullName>
        <ecNumber evidence="2">1.5.1.3</ecNumber>
    </submittedName>
</protein>
<dbReference type="PANTHER" id="PTHR38011">
    <property type="entry name" value="DIHYDROFOLATE REDUCTASE FAMILY PROTEIN (AFU_ORTHOLOGUE AFUA_8G06820)"/>
    <property type="match status" value="1"/>
</dbReference>
<dbReference type="PANTHER" id="PTHR38011:SF11">
    <property type="entry name" value="2,5-DIAMINO-6-RIBOSYLAMINO-4(3H)-PYRIMIDINONE 5'-PHOSPHATE REDUCTASE"/>
    <property type="match status" value="1"/>
</dbReference>
<dbReference type="Pfam" id="PF01872">
    <property type="entry name" value="RibD_C"/>
    <property type="match status" value="1"/>
</dbReference>
<organism evidence="2 3">
    <name type="scientific">Methanosarcina horonobensis HB-1 = JCM 15518</name>
    <dbReference type="NCBI Taxonomy" id="1434110"/>
    <lineage>
        <taxon>Archaea</taxon>
        <taxon>Methanobacteriati</taxon>
        <taxon>Methanobacteriota</taxon>
        <taxon>Stenosarchaea group</taxon>
        <taxon>Methanomicrobia</taxon>
        <taxon>Methanosarcinales</taxon>
        <taxon>Methanosarcinaceae</taxon>
        <taxon>Methanosarcina</taxon>
    </lineage>
</organism>
<dbReference type="GO" id="GO:0008703">
    <property type="term" value="F:5-amino-6-(5-phosphoribosylamino)uracil reductase activity"/>
    <property type="evidence" value="ECO:0007669"/>
    <property type="project" value="InterPro"/>
</dbReference>
<evidence type="ECO:0000313" key="2">
    <source>
        <dbReference type="EMBL" id="AKB77418.1"/>
    </source>
</evidence>
<proteinExistence type="predicted"/>
<dbReference type="InterPro" id="IPR050765">
    <property type="entry name" value="Riboflavin_Biosynth_HTPR"/>
</dbReference>
<dbReference type="PATRIC" id="fig|1434110.4.peg.1164"/>
<dbReference type="STRING" id="1434110.MSHOH_0935"/>
<reference evidence="2 3" key="1">
    <citation type="submission" date="2014-07" db="EMBL/GenBank/DDBJ databases">
        <title>Methanogenic archaea and the global carbon cycle.</title>
        <authorList>
            <person name="Henriksen J.R."/>
            <person name="Luke J."/>
            <person name="Reinhart S."/>
            <person name="Benedict M.N."/>
            <person name="Youngblut N.D."/>
            <person name="Metcalf M.E."/>
            <person name="Whitaker R.J."/>
            <person name="Metcalf W.W."/>
        </authorList>
    </citation>
    <scope>NUCLEOTIDE SEQUENCE [LARGE SCALE GENOMIC DNA]</scope>
    <source>
        <strain evidence="2 3">HB-1</strain>
    </source>
</reference>
<dbReference type="AlphaFoldDB" id="A0A0E3SDB7"/>
<dbReference type="InterPro" id="IPR024072">
    <property type="entry name" value="DHFR-like_dom_sf"/>
</dbReference>
<keyword evidence="2" id="KW-0560">Oxidoreductase</keyword>
<dbReference type="GO" id="GO:0009231">
    <property type="term" value="P:riboflavin biosynthetic process"/>
    <property type="evidence" value="ECO:0007669"/>
    <property type="project" value="InterPro"/>
</dbReference>
<dbReference type="EC" id="1.5.1.3" evidence="2"/>
<keyword evidence="3" id="KW-1185">Reference proteome</keyword>
<gene>
    <name evidence="2" type="ORF">MSHOH_0935</name>
</gene>
<dbReference type="HOGENOM" id="CLU_043966_1_3_2"/>
<evidence type="ECO:0000313" key="3">
    <source>
        <dbReference type="Proteomes" id="UP000033101"/>
    </source>
</evidence>
<name>A0A0E3SDB7_9EURY</name>
<dbReference type="Gene3D" id="3.40.430.10">
    <property type="entry name" value="Dihydrofolate Reductase, subunit A"/>
    <property type="match status" value="1"/>
</dbReference>